<name>A0A6B3BIW7_9ACTN</name>
<dbReference type="RefSeq" id="WP_164313179.1">
    <property type="nucleotide sequence ID" value="NZ_JAAGLU010000005.1"/>
</dbReference>
<dbReference type="Pfam" id="PF14390">
    <property type="entry name" value="DUF4420"/>
    <property type="match status" value="1"/>
</dbReference>
<organism evidence="1">
    <name type="scientific">Streptomyces sp. SID12501</name>
    <dbReference type="NCBI Taxonomy" id="2706042"/>
    <lineage>
        <taxon>Bacteria</taxon>
        <taxon>Bacillati</taxon>
        <taxon>Actinomycetota</taxon>
        <taxon>Actinomycetes</taxon>
        <taxon>Kitasatosporales</taxon>
        <taxon>Streptomycetaceae</taxon>
        <taxon>Streptomyces</taxon>
    </lineage>
</organism>
<proteinExistence type="predicted"/>
<dbReference type="AlphaFoldDB" id="A0A6B3BIW7"/>
<dbReference type="InterPro" id="IPR025534">
    <property type="entry name" value="DUF4420"/>
</dbReference>
<reference evidence="1" key="1">
    <citation type="submission" date="2020-01" db="EMBL/GenBank/DDBJ databases">
        <title>Insect and environment-associated Actinomycetes.</title>
        <authorList>
            <person name="Currrie C."/>
            <person name="Chevrette M."/>
            <person name="Carlson C."/>
            <person name="Stubbendieck R."/>
            <person name="Wendt-Pienkowski E."/>
        </authorList>
    </citation>
    <scope>NUCLEOTIDE SEQUENCE</scope>
    <source>
        <strain evidence="1">SID12501</strain>
    </source>
</reference>
<dbReference type="EMBL" id="JAAGLU010000005">
    <property type="protein sequence ID" value="NEC85741.1"/>
    <property type="molecule type" value="Genomic_DNA"/>
</dbReference>
<gene>
    <name evidence="1" type="ORF">G3I71_07875</name>
</gene>
<accession>A0A6B3BIW7</accession>
<evidence type="ECO:0000313" key="1">
    <source>
        <dbReference type="EMBL" id="NEC85741.1"/>
    </source>
</evidence>
<comment type="caution">
    <text evidence="1">The sequence shown here is derived from an EMBL/GenBank/DDBJ whole genome shotgun (WGS) entry which is preliminary data.</text>
</comment>
<sequence length="341" mass="38033">MTDDTLRRLVEERWTALEAEEPTGERRLRVTHLPVSGDHGSLAVGVDHGGHRHLLVPVHSHRKIRPGLDGPVLLLRKRALEDEDTYQTFADLACLRDDLTDLFTELCMDVLEAARELPENPVKALYRVLDRWKALFRTQEAPLGPEQLAGLFGELTLLNRLLEKDSSAHRLWRGPERHRHDFSTGITAVEVKASTTTEGRRPQIHGLDQLEAPDGGELCLVWFRLQRTAVNGSGTAVVELVNRTLQLCDDEGALLELLAQVGYRSSDADHYHDVRFVISEEQWYSVGPGFPSLTGRALVAAGIPVSVLDVEYTIDLSGKSPAPMEPDQVSRVIEDLIQESV</sequence>
<protein>
    <submittedName>
        <fullName evidence="1">PD-(D/E)XK motif protein</fullName>
    </submittedName>
</protein>